<sequence length="619" mass="67895">MNGAGFDWLNIAGLSSDSNLPPPPVSFGVTPTSSTSSVDLVSQQQQQHQREKSTSISQKSQSEDNLATAQPSYVETDADTSVPLSLTVDQLTKDEAKTYLRWYNDIVVRRNTKLIRLKDVFNFLSNFKLNEHVRNILERIFRSCSTLNIGEFFALLRLISHAIMGQIIPARRLIKEPAPIPKPKSILSRKRMNDVENDDDDNDKEGSNNEGNDNNSIATVAAASNADSSKFDLDSFTQFILTGERPGTEDSSLRRRKKNALSKRVKISDEVSVEPSAEASSPPVNLDLTLPMDQLIGRFPKHEPKHEKNINEEEELKEMQDSFDHFKNIKNVDSALIHGTPANIPSIFFDNEMSQNNNSPRVASPDPSSQVRLLSPNHTGPVNTQGLLPPNHTGPAGNSGLLQPTTTGGGDEFLNSLLSPNNTTGHQQQQSLPHSNGYLSPNYTGQANEAPLQPTMTGSVAPSMRQSFGLNQRVSSASPSFGNSNNLSVPMPPQSRQRSLSSPIPFDPSLQQRVTSPISSTRSPPPPPPPRARANTTTSQAPPPPPSRNSHPGPALPPKIPMQNTSSPSPSFYQQQQQPFQQNNPYVHNNDSTSSSTADILGDLKALQSEVDRLQYYQR</sequence>
<dbReference type="RefSeq" id="XP_019036014.1">
    <property type="nucleotide sequence ID" value="XM_019184239.1"/>
</dbReference>
<feature type="compositionally biased region" description="Low complexity" evidence="1">
    <location>
        <begin position="566"/>
        <end position="586"/>
    </location>
</feature>
<dbReference type="EMBL" id="KV454215">
    <property type="protein sequence ID" value="ODQ56807.1"/>
    <property type="molecule type" value="Genomic_DNA"/>
</dbReference>
<evidence type="ECO:0000313" key="2">
    <source>
        <dbReference type="EMBL" id="ODQ56807.1"/>
    </source>
</evidence>
<feature type="compositionally biased region" description="Low complexity" evidence="1">
    <location>
        <begin position="494"/>
        <end position="503"/>
    </location>
</feature>
<dbReference type="Proteomes" id="UP000094112">
    <property type="component" value="Unassembled WGS sequence"/>
</dbReference>
<dbReference type="OrthoDB" id="2553626at2759"/>
<dbReference type="AlphaFoldDB" id="A0A1E3NW53"/>
<feature type="compositionally biased region" description="Polar residues" evidence="1">
    <location>
        <begin position="56"/>
        <end position="69"/>
    </location>
</feature>
<feature type="region of interest" description="Disordered" evidence="1">
    <location>
        <begin position="179"/>
        <end position="215"/>
    </location>
</feature>
<name>A0A1E3NW53_WICAA</name>
<keyword evidence="3" id="KW-1185">Reference proteome</keyword>
<feature type="compositionally biased region" description="Polar residues" evidence="1">
    <location>
        <begin position="454"/>
        <end position="488"/>
    </location>
</feature>
<feature type="region of interest" description="Disordered" evidence="1">
    <location>
        <begin position="349"/>
        <end position="597"/>
    </location>
</feature>
<accession>A0A1E3NW53</accession>
<evidence type="ECO:0000313" key="3">
    <source>
        <dbReference type="Proteomes" id="UP000094112"/>
    </source>
</evidence>
<organism evidence="2 3">
    <name type="scientific">Wickerhamomyces anomalus (strain ATCC 58044 / CBS 1984 / NCYC 433 / NRRL Y-366-8)</name>
    <name type="common">Yeast</name>
    <name type="synonym">Hansenula anomala</name>
    <dbReference type="NCBI Taxonomy" id="683960"/>
    <lineage>
        <taxon>Eukaryota</taxon>
        <taxon>Fungi</taxon>
        <taxon>Dikarya</taxon>
        <taxon>Ascomycota</taxon>
        <taxon>Saccharomycotina</taxon>
        <taxon>Saccharomycetes</taxon>
        <taxon>Phaffomycetales</taxon>
        <taxon>Wickerhamomycetaceae</taxon>
        <taxon>Wickerhamomyces</taxon>
    </lineage>
</organism>
<protein>
    <submittedName>
        <fullName evidence="2">Uncharacterized protein</fullName>
    </submittedName>
</protein>
<proteinExistence type="predicted"/>
<evidence type="ECO:0000256" key="1">
    <source>
        <dbReference type="SAM" id="MobiDB-lite"/>
    </source>
</evidence>
<dbReference type="STRING" id="683960.A0A1E3NW53"/>
<feature type="region of interest" description="Disordered" evidence="1">
    <location>
        <begin position="15"/>
        <end position="69"/>
    </location>
</feature>
<feature type="compositionally biased region" description="Polar residues" evidence="1">
    <location>
        <begin position="416"/>
        <end position="447"/>
    </location>
</feature>
<dbReference type="GeneID" id="30201485"/>
<feature type="compositionally biased region" description="Polar residues" evidence="1">
    <location>
        <begin position="352"/>
        <end position="386"/>
    </location>
</feature>
<gene>
    <name evidence="2" type="ORF">WICANDRAFT_71346</name>
</gene>
<reference evidence="2 3" key="1">
    <citation type="journal article" date="2016" name="Proc. Natl. Acad. Sci. U.S.A.">
        <title>Comparative genomics of biotechnologically important yeasts.</title>
        <authorList>
            <person name="Riley R."/>
            <person name="Haridas S."/>
            <person name="Wolfe K.H."/>
            <person name="Lopes M.R."/>
            <person name="Hittinger C.T."/>
            <person name="Goeker M."/>
            <person name="Salamov A.A."/>
            <person name="Wisecaver J.H."/>
            <person name="Long T.M."/>
            <person name="Calvey C.H."/>
            <person name="Aerts A.L."/>
            <person name="Barry K.W."/>
            <person name="Choi C."/>
            <person name="Clum A."/>
            <person name="Coughlan A.Y."/>
            <person name="Deshpande S."/>
            <person name="Douglass A.P."/>
            <person name="Hanson S.J."/>
            <person name="Klenk H.-P."/>
            <person name="LaButti K.M."/>
            <person name="Lapidus A."/>
            <person name="Lindquist E.A."/>
            <person name="Lipzen A.M."/>
            <person name="Meier-Kolthoff J.P."/>
            <person name="Ohm R.A."/>
            <person name="Otillar R.P."/>
            <person name="Pangilinan J.L."/>
            <person name="Peng Y."/>
            <person name="Rokas A."/>
            <person name="Rosa C.A."/>
            <person name="Scheuner C."/>
            <person name="Sibirny A.A."/>
            <person name="Slot J.C."/>
            <person name="Stielow J.B."/>
            <person name="Sun H."/>
            <person name="Kurtzman C.P."/>
            <person name="Blackwell M."/>
            <person name="Grigoriev I.V."/>
            <person name="Jeffries T.W."/>
        </authorList>
    </citation>
    <scope>NUCLEOTIDE SEQUENCE [LARGE SCALE GENOMIC DNA]</scope>
    <source>
        <strain evidence="3">ATCC 58044 / CBS 1984 / NCYC 433 / NRRL Y-366-8</strain>
    </source>
</reference>
<feature type="compositionally biased region" description="Polar residues" evidence="1">
    <location>
        <begin position="587"/>
        <end position="597"/>
    </location>
</feature>
<feature type="compositionally biased region" description="Low complexity" evidence="1">
    <location>
        <begin position="26"/>
        <end position="47"/>
    </location>
</feature>